<evidence type="ECO:0000313" key="5">
    <source>
        <dbReference type="EMBL" id="GIQ79404.1"/>
    </source>
</evidence>
<comment type="subcellular location">
    <subcellularLocation>
        <location evidence="1">Membrane</location>
    </subcellularLocation>
</comment>
<dbReference type="PANTHER" id="PTHR48060">
    <property type="entry name" value="DNA DAMAGE-REPAIR/TOLERATION PROTEIN DRT100"/>
    <property type="match status" value="1"/>
</dbReference>
<proteinExistence type="predicted"/>
<reference evidence="5 6" key="1">
    <citation type="journal article" date="2018" name="PLoS ONE">
        <title>The draft genome of Kipferlia bialata reveals reductive genome evolution in fornicate parasites.</title>
        <authorList>
            <person name="Tanifuji G."/>
            <person name="Takabayashi S."/>
            <person name="Kume K."/>
            <person name="Takagi M."/>
            <person name="Nakayama T."/>
            <person name="Kamikawa R."/>
            <person name="Inagaki Y."/>
            <person name="Hashimoto T."/>
        </authorList>
    </citation>
    <scope>NUCLEOTIDE SEQUENCE [LARGE SCALE GENOMIC DNA]</scope>
    <source>
        <strain evidence="5">NY0173</strain>
    </source>
</reference>
<dbReference type="Pfam" id="PF13620">
    <property type="entry name" value="CarboxypepD_reg"/>
    <property type="match status" value="1"/>
</dbReference>
<keyword evidence="4" id="KW-0472">Membrane</keyword>
<dbReference type="Proteomes" id="UP000265618">
    <property type="component" value="Unassembled WGS sequence"/>
</dbReference>
<dbReference type="InterPro" id="IPR032675">
    <property type="entry name" value="LRR_dom_sf"/>
</dbReference>
<dbReference type="Gene3D" id="3.80.10.10">
    <property type="entry name" value="Ribonuclease Inhibitor"/>
    <property type="match status" value="1"/>
</dbReference>
<sequence length="1737" mass="186118">MLLVLVALLVGVFAQCGTQEEALRDLYTAIGGFKWTQENNWLSVDPYCDWTGVECRDGTTFVTSLSLPSFGLIGQLPDALGCFPFLQYLDLSNNDLSSTIPTTLGNMYNLKSVNLDSAGLIGTIPVALCKCEYLQIISMADNQLTGAIPSCVDQITYLAEWHTERNLLSGAVPPAFDNLDYFQLLMVQCNPDLECTPLTSDIMYSCGTDYPECDTIDPPLSECEECTDLGDAWCLRLYSDSECVPRGSLTPSDCNAVVTEQTDCDITLPTDCSECLLFEDTIWCTLPADDNDTCMPLSQAEACVAAGGIANVVCSPLPCCSLCLTWDGYAWCGTEGNGSCRLVSDISTGECDYVVTTASDCDVDTDTCHGCTSLDSVWCLLDGEGDVCISGSDTRHCVERVYSGSECTPPPDTSCQECAALDDYVFCVDVFAPPGRCMPNYIDMDCNNIIYSGDECLIDTNVDTCGQCLAFDNTVWCVLPDGDSCYSDASMCRYAGGVPHIDCILEGDCPRWLQGRVTFEGIGEPSISVEVPGETEAFTDEDGYYTVPLLLPHDEQTHVSYTFPDIVGGEPDYFPQTAFVDLTPCGVTTVNIDLEPFTCGDDSRLLQGVVTDAVTGEGISGVDVILDTQVLATTNQNGFYQVAGLPTGALFEFLFSPPSTYLPDSDHTMLGLCGITQLDMVLTPTCATPVLEGRVTFEGIGVDGCFVDVPGETGTYSDENGYYSMPLSVPHPGETPVYFDPGHFVGGEPEISDQIVQVVIAECSTTVVNVALEPFSCGDDPRVLQGVVSDDVNGVGVAGVEVVAFGSVLAVTDQDGFYQVPGLPFGLGFEVLFSTPSLYGDVTIDVFMNLCGTTVYNVSLVRECEEPVLQGVVTDEVTAQGIPSVTVWVQGVAATSTDQDGTYELSGLSYGTPYTVRFSPSSEHEPASAFSVYVDECGVTRLDMTLTPICDDPVLEGRVTFEGVGLGDTSVDVPGESGTTTDQNGYYSMPLLQSHPGLTPVTFTPLDPVGGEPVVVGETVQVSIAKCGATVVNMELEPFSCGNDPRLLQGVVTDALTGAPISGVAVLFGTSVLATTDQSGFYQVTGLPYGFPVTLRFSPPSLYISQDIGVSLGLCGVTQLNVSMDTECVDPVLQGRVTFEGVGWPDVSVIVNAEFIVYTDQNGYYSLPLSQSHPGLTPVYFTPPNPFGGDPILAEQTVHVSIAECGTTELDVQLEREACEPRVLQGVVSDALTGQPIFGVSVLLNGQHRATTNQNGFYQISDPNPLVPNSLEFNPPSPYMSTTLDVPVESCGITQVDVVLSADCPAPVLQGVVTDALTGDGVPSVTVWVQGVAVTTTDQDGSYRLNGLVSGIPYTVMFNPPSAYENAESPAIYMNECGVTRLDMVLTRDCDDRVLEGRVTFQEVGWPDVLVEVTNEAPVYTDSNGYYSMPILHVVDFTSITYTPMNPLGGEPVVMVTTLFFVLLNDCGVTVIDVELEPFSCGDDPQVLQGVVSDALTGQGVAGVSVLLNGFQATTTNQIGHYQITTGIPSTVPITIGFQPPSPYVATEITDVFVDICGITQLDVSLARTTVGDCTCEGYQFELYDETTESAECQYIAEVLCVYGPQLDGRYQVDLQISNLSNTDPDCWLQHLTVVGEHDVFSIDGTNPACTDLNPIDGTNPDSLLLQRINTPEHQFGFKLQSVLETSPGCISSFSNTPETDTVSFYSTSRDETIVVIMKSDTYEFTSFFTLGCETLE</sequence>
<organism evidence="5 6">
    <name type="scientific">Kipferlia bialata</name>
    <dbReference type="NCBI Taxonomy" id="797122"/>
    <lineage>
        <taxon>Eukaryota</taxon>
        <taxon>Metamonada</taxon>
        <taxon>Carpediemonas-like organisms</taxon>
        <taxon>Kipferlia</taxon>
    </lineage>
</organism>
<protein>
    <recommendedName>
        <fullName evidence="7">Carboxypeptidase regulatory-like domain-containing protein</fullName>
    </recommendedName>
</protein>
<dbReference type="PANTHER" id="PTHR48060:SF21">
    <property type="entry name" value="L DOMAIN-LIKE PROTEIN"/>
    <property type="match status" value="1"/>
</dbReference>
<dbReference type="InterPro" id="IPR001611">
    <property type="entry name" value="Leu-rich_rpt"/>
</dbReference>
<keyword evidence="3" id="KW-0677">Repeat</keyword>
<comment type="caution">
    <text evidence="5">The sequence shown here is derived from an EMBL/GenBank/DDBJ whole genome shotgun (WGS) entry which is preliminary data.</text>
</comment>
<dbReference type="GO" id="GO:0016020">
    <property type="term" value="C:membrane"/>
    <property type="evidence" value="ECO:0007669"/>
    <property type="project" value="UniProtKB-SubCell"/>
</dbReference>
<dbReference type="SUPFAM" id="SSF49464">
    <property type="entry name" value="Carboxypeptidase regulatory domain-like"/>
    <property type="match status" value="7"/>
</dbReference>
<dbReference type="EMBL" id="BDIP01000003">
    <property type="protein sequence ID" value="GIQ79404.1"/>
    <property type="molecule type" value="Genomic_DNA"/>
</dbReference>
<accession>A0A9K3CLY7</accession>
<name>A0A9K3CLY7_9EUKA</name>
<dbReference type="Pfam" id="PF00560">
    <property type="entry name" value="LRR_1"/>
    <property type="match status" value="1"/>
</dbReference>
<keyword evidence="6" id="KW-1185">Reference proteome</keyword>
<dbReference type="OrthoDB" id="2151624at2759"/>
<dbReference type="InterPro" id="IPR008969">
    <property type="entry name" value="CarboxyPept-like_regulatory"/>
</dbReference>
<dbReference type="SUPFAM" id="SSF52058">
    <property type="entry name" value="L domain-like"/>
    <property type="match status" value="1"/>
</dbReference>
<evidence type="ECO:0000256" key="3">
    <source>
        <dbReference type="ARBA" id="ARBA00022737"/>
    </source>
</evidence>
<evidence type="ECO:0008006" key="7">
    <source>
        <dbReference type="Google" id="ProtNLM"/>
    </source>
</evidence>
<evidence type="ECO:0000256" key="1">
    <source>
        <dbReference type="ARBA" id="ARBA00004370"/>
    </source>
</evidence>
<evidence type="ECO:0000313" key="6">
    <source>
        <dbReference type="Proteomes" id="UP000265618"/>
    </source>
</evidence>
<gene>
    <name evidence="5" type="ORF">KIPB_000047</name>
</gene>
<evidence type="ECO:0000256" key="2">
    <source>
        <dbReference type="ARBA" id="ARBA00022729"/>
    </source>
</evidence>
<keyword evidence="2" id="KW-0732">Signal</keyword>
<evidence type="ECO:0000256" key="4">
    <source>
        <dbReference type="ARBA" id="ARBA00023136"/>
    </source>
</evidence>
<dbReference type="InterPro" id="IPR053211">
    <property type="entry name" value="DNA_repair-toleration"/>
</dbReference>
<dbReference type="FunFam" id="3.80.10.10:FF:000400">
    <property type="entry name" value="Nuclear pore complex protein NUP107"/>
    <property type="match status" value="1"/>
</dbReference>
<dbReference type="Gene3D" id="2.60.40.1120">
    <property type="entry name" value="Carboxypeptidase-like, regulatory domain"/>
    <property type="match status" value="5"/>
</dbReference>